<dbReference type="GO" id="GO:0003723">
    <property type="term" value="F:RNA binding"/>
    <property type="evidence" value="ECO:0007669"/>
    <property type="project" value="InterPro"/>
</dbReference>
<dbReference type="FunFam" id="1.25.40.10:FF:000344">
    <property type="entry name" value="Pentatricopeptide repeat-containing protein"/>
    <property type="match status" value="1"/>
</dbReference>
<dbReference type="GeneID" id="120259398"/>
<name>A0AB40B843_DIOCR</name>
<dbReference type="SUPFAM" id="SSF48452">
    <property type="entry name" value="TPR-like"/>
    <property type="match status" value="1"/>
</dbReference>
<feature type="repeat" description="PPR" evidence="2">
    <location>
        <begin position="307"/>
        <end position="341"/>
    </location>
</feature>
<dbReference type="InterPro" id="IPR046960">
    <property type="entry name" value="PPR_At4g14850-like_plant"/>
</dbReference>
<evidence type="ECO:0000256" key="2">
    <source>
        <dbReference type="PROSITE-ProRule" id="PRU00708"/>
    </source>
</evidence>
<dbReference type="InterPro" id="IPR002885">
    <property type="entry name" value="PPR_rpt"/>
</dbReference>
<protein>
    <submittedName>
        <fullName evidence="4 5">Pentatricopeptide repeat-containing protein At2g27610-like</fullName>
    </submittedName>
</protein>
<dbReference type="Pfam" id="PF01535">
    <property type="entry name" value="PPR"/>
    <property type="match status" value="2"/>
</dbReference>
<feature type="repeat" description="PPR" evidence="2">
    <location>
        <begin position="510"/>
        <end position="545"/>
    </location>
</feature>
<organism evidence="3 5">
    <name type="scientific">Dioscorea cayennensis subsp. rotundata</name>
    <name type="common">White Guinea yam</name>
    <name type="synonym">Dioscorea rotundata</name>
    <dbReference type="NCBI Taxonomy" id="55577"/>
    <lineage>
        <taxon>Eukaryota</taxon>
        <taxon>Viridiplantae</taxon>
        <taxon>Streptophyta</taxon>
        <taxon>Embryophyta</taxon>
        <taxon>Tracheophyta</taxon>
        <taxon>Spermatophyta</taxon>
        <taxon>Magnoliopsida</taxon>
        <taxon>Liliopsida</taxon>
        <taxon>Dioscoreales</taxon>
        <taxon>Dioscoreaceae</taxon>
        <taxon>Dioscorea</taxon>
    </lineage>
</organism>
<dbReference type="NCBIfam" id="TIGR00756">
    <property type="entry name" value="PPR"/>
    <property type="match status" value="7"/>
</dbReference>
<evidence type="ECO:0000313" key="5">
    <source>
        <dbReference type="RefSeq" id="XP_039122924.1"/>
    </source>
</evidence>
<dbReference type="RefSeq" id="XP_039122924.1">
    <property type="nucleotide sequence ID" value="XM_039266990.1"/>
</dbReference>
<dbReference type="PROSITE" id="PS51375">
    <property type="entry name" value="PPR"/>
    <property type="match status" value="6"/>
</dbReference>
<dbReference type="Pfam" id="PF13041">
    <property type="entry name" value="PPR_2"/>
    <property type="match status" value="4"/>
</dbReference>
<dbReference type="Proteomes" id="UP001515500">
    <property type="component" value="Chromosome 4"/>
</dbReference>
<feature type="repeat" description="PPR" evidence="2">
    <location>
        <begin position="77"/>
        <end position="107"/>
    </location>
</feature>
<evidence type="ECO:0000256" key="1">
    <source>
        <dbReference type="ARBA" id="ARBA00022737"/>
    </source>
</evidence>
<dbReference type="AlphaFoldDB" id="A0AB40B843"/>
<dbReference type="PANTHER" id="PTHR24015:SF1700">
    <property type="entry name" value="OS03G0844000 PROTEIN"/>
    <property type="match status" value="1"/>
</dbReference>
<dbReference type="Pfam" id="PF20431">
    <property type="entry name" value="E_motif"/>
    <property type="match status" value="1"/>
</dbReference>
<sequence length="739" mass="82259">MQPLCASFSLPTSPTPLHIQRSKLVKLESKKTFSISPESPNNLATWTKKLKHLLVSKRLNEAKNLFVELRANGVEFGFITQTMLIDAFFKSGRVSDARQVFEKMPERSVVTWTSMVSGFVRNGLPSVGFCVFVEMLESGVVPNDFAFSAVLRACAELGVLELGEQVHSMVVRFGIGGDCCRIANCLIYVYSRCRLIDKAQLIFEKMAERDLVTFTTLISGFCVNNLFESAVGVFDQMLLEGLEPNEHTVSSVLTACGSMLGEQIHGYMIKTMTDRSVHSACSLIEFYSRNGRIGQAKLVFENLEARNVVTWSSMISCCIRHEQIEDALWLFHDMICTGIEPNEYTFAAVLGACGMSSEFFSLGQQLHCLAIKLNLVSDNRVLNALLTMYGRSGGVDYLEKVFERIENLDVVAWCAVISGYFQNGFDEKSIELVSQMHKEGFTPNEYGLSSTLSSCANLASLDQGKHFHCLALKVGCDLDICVGNALINMYAKCGSIEDARLIFDAMSDHDLMSWNSLIHAYAHHGNGNEAISVFNTMMDARNIMPDHSTFVGILVACSHVGCVDQAFRYFDTMLDQYGIMPSASHYACIVDMMGRAGRLMEALHIINKMPFEPDVLIWKTMLASCKLHKNLELGKLAAEKVIELSPKDSAGYVLLSNMHAMHGEWKDVENVRTMMDEQGIKKGAGCSWIQISSEVHVFTASDFSHEKADSVYFTLNLLYKEMKVENGGSAEMIFVSYDL</sequence>
<dbReference type="InterPro" id="IPR011990">
    <property type="entry name" value="TPR-like_helical_dom_sf"/>
</dbReference>
<reference evidence="4 5" key="1">
    <citation type="submission" date="2025-04" db="UniProtKB">
        <authorList>
            <consortium name="RefSeq"/>
        </authorList>
    </citation>
    <scope>IDENTIFICATION</scope>
</reference>
<keyword evidence="1" id="KW-0677">Repeat</keyword>
<dbReference type="FunFam" id="1.25.40.10:FF:000343">
    <property type="entry name" value="Pentatricopeptide repeat-containing protein At3g58590"/>
    <property type="match status" value="1"/>
</dbReference>
<dbReference type="Gene3D" id="1.25.40.10">
    <property type="entry name" value="Tetratricopeptide repeat domain"/>
    <property type="match status" value="6"/>
</dbReference>
<gene>
    <name evidence="4 5" type="primary">LOC120259398</name>
</gene>
<feature type="repeat" description="PPR" evidence="2">
    <location>
        <begin position="409"/>
        <end position="443"/>
    </location>
</feature>
<dbReference type="FunFam" id="1.25.40.10:FF:000285">
    <property type="entry name" value="Pentatricopeptide repeat-containing protein, chloroplastic"/>
    <property type="match status" value="1"/>
</dbReference>
<proteinExistence type="predicted"/>
<accession>A0AB40B843</accession>
<evidence type="ECO:0000313" key="3">
    <source>
        <dbReference type="Proteomes" id="UP001515500"/>
    </source>
</evidence>
<dbReference type="GO" id="GO:0009451">
    <property type="term" value="P:RNA modification"/>
    <property type="evidence" value="ECO:0007669"/>
    <property type="project" value="InterPro"/>
</dbReference>
<dbReference type="FunFam" id="1.25.40.10:FF:000031">
    <property type="entry name" value="Pentatricopeptide repeat-containing protein mitochondrial"/>
    <property type="match status" value="1"/>
</dbReference>
<keyword evidence="3" id="KW-1185">Reference proteome</keyword>
<feature type="repeat" description="PPR" evidence="2">
    <location>
        <begin position="108"/>
        <end position="142"/>
    </location>
</feature>
<dbReference type="RefSeq" id="XP_039122923.1">
    <property type="nucleotide sequence ID" value="XM_039266989.1"/>
</dbReference>
<dbReference type="InterPro" id="IPR046848">
    <property type="entry name" value="E_motif"/>
</dbReference>
<feature type="repeat" description="PPR" evidence="2">
    <location>
        <begin position="210"/>
        <end position="244"/>
    </location>
</feature>
<evidence type="ECO:0000313" key="4">
    <source>
        <dbReference type="RefSeq" id="XP_039122923.1"/>
    </source>
</evidence>
<dbReference type="FunFam" id="1.25.40.10:FF:000738">
    <property type="entry name" value="Pentatricopeptide repeat-containing protein chloroplastic"/>
    <property type="match status" value="1"/>
</dbReference>
<dbReference type="PANTHER" id="PTHR24015">
    <property type="entry name" value="OS07G0578800 PROTEIN-RELATED"/>
    <property type="match status" value="1"/>
</dbReference>